<dbReference type="AlphaFoldDB" id="I4DN54"/>
<proteinExistence type="evidence at transcript level"/>
<evidence type="ECO:0000256" key="1">
    <source>
        <dbReference type="SAM" id="Phobius"/>
    </source>
</evidence>
<sequence length="56" mass="5756">MTSPPAGCARAAAATVGGQAGDTSLTGLSLFLLTLISGCLCLFCWLSKYQCDFPLI</sequence>
<protein>
    <submittedName>
        <fullName evidence="2">Uncharacterized protein</fullName>
    </submittedName>
</protein>
<keyword evidence="1" id="KW-0472">Membrane</keyword>
<keyword evidence="1" id="KW-0812">Transmembrane</keyword>
<organism evidence="2">
    <name type="scientific">Papilio polytes</name>
    <name type="common">Common mormon</name>
    <name type="synonym">Swallowtail butterfly</name>
    <dbReference type="NCBI Taxonomy" id="76194"/>
    <lineage>
        <taxon>Eukaryota</taxon>
        <taxon>Metazoa</taxon>
        <taxon>Ecdysozoa</taxon>
        <taxon>Arthropoda</taxon>
        <taxon>Hexapoda</taxon>
        <taxon>Insecta</taxon>
        <taxon>Pterygota</taxon>
        <taxon>Neoptera</taxon>
        <taxon>Endopterygota</taxon>
        <taxon>Lepidoptera</taxon>
        <taxon>Glossata</taxon>
        <taxon>Ditrysia</taxon>
        <taxon>Papilionoidea</taxon>
        <taxon>Papilionidae</taxon>
        <taxon>Papilioninae</taxon>
        <taxon>Papilio</taxon>
    </lineage>
</organism>
<reference evidence="2" key="1">
    <citation type="journal article" date="2012" name="BMC Biol.">
        <title>Comprehensive microarray-based analysis for stage-specific larval camouflage pattern-associated genes in the swallowtail butterfly, Papilio xuthus.</title>
        <authorList>
            <person name="Futahashi R."/>
            <person name="Shirataki H."/>
            <person name="Narita T."/>
            <person name="Mita K."/>
            <person name="Fujiwara H."/>
        </authorList>
    </citation>
    <scope>NUCLEOTIDE SEQUENCE</scope>
    <source>
        <tissue evidence="2">Epidermis</tissue>
    </source>
</reference>
<evidence type="ECO:0000313" key="2">
    <source>
        <dbReference type="EMBL" id="BAM19344.1"/>
    </source>
</evidence>
<name>I4DN54_PAPPL</name>
<dbReference type="EMBL" id="AK402722">
    <property type="protein sequence ID" value="BAM19344.1"/>
    <property type="molecule type" value="mRNA"/>
</dbReference>
<feature type="transmembrane region" description="Helical" evidence="1">
    <location>
        <begin position="25"/>
        <end position="46"/>
    </location>
</feature>
<accession>I4DN54</accession>
<keyword evidence="1" id="KW-1133">Transmembrane helix</keyword>